<gene>
    <name evidence="2" type="ORF">VVAX_05714</name>
</gene>
<sequence>MALRLGYMGICLLAIAAAGVLASGQAATAALSIATVAVAAPPALPQDICTTNTTTAAATAIAPTGRACANPLARGGSASGAC</sequence>
<evidence type="ECO:0000256" key="1">
    <source>
        <dbReference type="SAM" id="SignalP"/>
    </source>
</evidence>
<accession>A0A679JTA4</accession>
<name>A0A679JTA4_VARPD</name>
<proteinExistence type="predicted"/>
<evidence type="ECO:0000313" key="2">
    <source>
        <dbReference type="EMBL" id="CAA2109443.1"/>
    </source>
</evidence>
<protein>
    <submittedName>
        <fullName evidence="2">Uncharacterized protein</fullName>
    </submittedName>
</protein>
<dbReference type="AlphaFoldDB" id="A0A679JTA4"/>
<dbReference type="EMBL" id="LR743508">
    <property type="protein sequence ID" value="CAA2109443.1"/>
    <property type="molecule type" value="Genomic_DNA"/>
</dbReference>
<feature type="signal peptide" evidence="1">
    <location>
        <begin position="1"/>
        <end position="29"/>
    </location>
</feature>
<feature type="chain" id="PRO_5025564314" evidence="1">
    <location>
        <begin position="30"/>
        <end position="82"/>
    </location>
</feature>
<organism evidence="2">
    <name type="scientific">Variovorax paradoxus</name>
    <dbReference type="NCBI Taxonomy" id="34073"/>
    <lineage>
        <taxon>Bacteria</taxon>
        <taxon>Pseudomonadati</taxon>
        <taxon>Pseudomonadota</taxon>
        <taxon>Betaproteobacteria</taxon>
        <taxon>Burkholderiales</taxon>
        <taxon>Comamonadaceae</taxon>
        <taxon>Variovorax</taxon>
    </lineage>
</organism>
<reference evidence="2" key="1">
    <citation type="submission" date="2019-12" db="EMBL/GenBank/DDBJ databases">
        <authorList>
            <person name="Cremers G."/>
        </authorList>
    </citation>
    <scope>NUCLEOTIDE SEQUENCE</scope>
    <source>
        <strain evidence="2">Vvax</strain>
    </source>
</reference>
<keyword evidence="1" id="KW-0732">Signal</keyword>